<feature type="transmembrane region" description="Helical" evidence="6">
    <location>
        <begin position="92"/>
        <end position="108"/>
    </location>
</feature>
<evidence type="ECO:0000256" key="2">
    <source>
        <dbReference type="ARBA" id="ARBA00022475"/>
    </source>
</evidence>
<dbReference type="PANTHER" id="PTHR47089:SF1">
    <property type="entry name" value="GUANOSINE ABC TRANSPORTER PERMEASE PROTEIN NUPP"/>
    <property type="match status" value="1"/>
</dbReference>
<dbReference type="PANTHER" id="PTHR47089">
    <property type="entry name" value="ABC TRANSPORTER, PERMEASE PROTEIN"/>
    <property type="match status" value="1"/>
</dbReference>
<dbReference type="InterPro" id="IPR001851">
    <property type="entry name" value="ABC_transp_permease"/>
</dbReference>
<feature type="transmembrane region" description="Helical" evidence="6">
    <location>
        <begin position="324"/>
        <end position="342"/>
    </location>
</feature>
<feature type="transmembrane region" description="Helical" evidence="6">
    <location>
        <begin position="294"/>
        <end position="312"/>
    </location>
</feature>
<evidence type="ECO:0000313" key="8">
    <source>
        <dbReference type="Proteomes" id="UP000095765"/>
    </source>
</evidence>
<feature type="transmembrane region" description="Helical" evidence="6">
    <location>
        <begin position="146"/>
        <end position="165"/>
    </location>
</feature>
<evidence type="ECO:0000256" key="3">
    <source>
        <dbReference type="ARBA" id="ARBA00022692"/>
    </source>
</evidence>
<evidence type="ECO:0000256" key="1">
    <source>
        <dbReference type="ARBA" id="ARBA00004651"/>
    </source>
</evidence>
<keyword evidence="3 6" id="KW-0812">Transmembrane</keyword>
<proteinExistence type="predicted"/>
<dbReference type="Pfam" id="PF02653">
    <property type="entry name" value="BPD_transp_2"/>
    <property type="match status" value="1"/>
</dbReference>
<dbReference type="EMBL" id="CZBE01000004">
    <property type="protein sequence ID" value="CUP42317.1"/>
    <property type="molecule type" value="Genomic_DNA"/>
</dbReference>
<organism evidence="7 8">
    <name type="scientific">Anaerotruncus colihominis</name>
    <dbReference type="NCBI Taxonomy" id="169435"/>
    <lineage>
        <taxon>Bacteria</taxon>
        <taxon>Bacillati</taxon>
        <taxon>Bacillota</taxon>
        <taxon>Clostridia</taxon>
        <taxon>Eubacteriales</taxon>
        <taxon>Oscillospiraceae</taxon>
        <taxon>Anaerotruncus</taxon>
    </lineage>
</organism>
<name>A0A174N642_9FIRM</name>
<dbReference type="GO" id="GO:0005886">
    <property type="term" value="C:plasma membrane"/>
    <property type="evidence" value="ECO:0007669"/>
    <property type="project" value="UniProtKB-SubCell"/>
</dbReference>
<protein>
    <submittedName>
        <fullName evidence="7">ABC-type uncharacterized transport system, permease component</fullName>
    </submittedName>
</protein>
<feature type="transmembrane region" description="Helical" evidence="6">
    <location>
        <begin position="192"/>
        <end position="212"/>
    </location>
</feature>
<keyword evidence="5 6" id="KW-0472">Membrane</keyword>
<comment type="subcellular location">
    <subcellularLocation>
        <location evidence="1">Cell membrane</location>
        <topology evidence="1">Multi-pass membrane protein</topology>
    </subcellularLocation>
</comment>
<feature type="transmembrane region" description="Helical" evidence="6">
    <location>
        <begin position="114"/>
        <end position="137"/>
    </location>
</feature>
<gene>
    <name evidence="7" type="ORF">ERS852551_00747</name>
</gene>
<dbReference type="CDD" id="cd06580">
    <property type="entry name" value="TM_PBP1_transp_TpRbsC_like"/>
    <property type="match status" value="1"/>
</dbReference>
<feature type="transmembrane region" description="Helical" evidence="6">
    <location>
        <begin position="20"/>
        <end position="39"/>
    </location>
</feature>
<keyword evidence="4 6" id="KW-1133">Transmembrane helix</keyword>
<evidence type="ECO:0000256" key="6">
    <source>
        <dbReference type="SAM" id="Phobius"/>
    </source>
</evidence>
<dbReference type="GO" id="GO:0022857">
    <property type="term" value="F:transmembrane transporter activity"/>
    <property type="evidence" value="ECO:0007669"/>
    <property type="project" value="InterPro"/>
</dbReference>
<feature type="transmembrane region" description="Helical" evidence="6">
    <location>
        <begin position="271"/>
        <end position="287"/>
    </location>
</feature>
<keyword evidence="2" id="KW-1003">Cell membrane</keyword>
<feature type="transmembrane region" description="Helical" evidence="6">
    <location>
        <begin position="59"/>
        <end position="80"/>
    </location>
</feature>
<dbReference type="RefSeq" id="WP_055244217.1">
    <property type="nucleotide sequence ID" value="NZ_CABIWA010000004.1"/>
</dbReference>
<evidence type="ECO:0000313" key="7">
    <source>
        <dbReference type="EMBL" id="CUP42317.1"/>
    </source>
</evidence>
<dbReference type="AlphaFoldDB" id="A0A174N642"/>
<evidence type="ECO:0000256" key="4">
    <source>
        <dbReference type="ARBA" id="ARBA00022989"/>
    </source>
</evidence>
<evidence type="ECO:0000256" key="5">
    <source>
        <dbReference type="ARBA" id="ARBA00023136"/>
    </source>
</evidence>
<accession>A0A174N642</accession>
<dbReference type="OrthoDB" id="45037at2"/>
<feature type="transmembrane region" description="Helical" evidence="6">
    <location>
        <begin position="233"/>
        <end position="259"/>
    </location>
</feature>
<reference evidence="7 8" key="1">
    <citation type="submission" date="2015-09" db="EMBL/GenBank/DDBJ databases">
        <authorList>
            <consortium name="Pathogen Informatics"/>
        </authorList>
    </citation>
    <scope>NUCLEOTIDE SEQUENCE [LARGE SCALE GENOMIC DNA]</scope>
    <source>
        <strain evidence="7 8">2789STDY5834939</strain>
    </source>
</reference>
<dbReference type="Proteomes" id="UP000095765">
    <property type="component" value="Unassembled WGS sequence"/>
</dbReference>
<sequence length="356" mass="37902">MIRIVRRPDPSRRRDIVTRLAAVFAALVCASLIMAALGYNPVAVFSNIIVGSTGTAHRIRQTIVKAIPLTTLSLGVAVCFKMKFWNIGAEGQFYLGALFATWTAYHFKTLPAGALLPLMFAASLIGGGLWALIPAVLKSKFRTSEILVTLMLNYVATKFITYLQYGPWKDPSAGGFAKMPKFVDAAVLPKLFGVHIGWIIVLVLALAVHILLAKTKLGYEISVIGESETTARYAGISVAGVTAAAVMIGGGLCGAAGFMQASAIEKSLTDQLSAGLGFTAVITAWLARLSAPAVVVVSLLFAALLQGSAYIQTALQVPSAVADILQAVILFFVLGSEFFLNYRLVRTQSSEKEAVK</sequence>